<dbReference type="InterPro" id="IPR027417">
    <property type="entry name" value="P-loop_NTPase"/>
</dbReference>
<organism evidence="2 3">
    <name type="scientific">Neobacillus massiliamazoniensis</name>
    <dbReference type="NCBI Taxonomy" id="1499688"/>
    <lineage>
        <taxon>Bacteria</taxon>
        <taxon>Bacillati</taxon>
        <taxon>Bacillota</taxon>
        <taxon>Bacilli</taxon>
        <taxon>Bacillales</taxon>
        <taxon>Bacillaceae</taxon>
        <taxon>Neobacillus</taxon>
    </lineage>
</organism>
<dbReference type="InterPro" id="IPR011990">
    <property type="entry name" value="TPR-like_helical_dom_sf"/>
</dbReference>
<dbReference type="Pfam" id="PF03704">
    <property type="entry name" value="BTAD"/>
    <property type="match status" value="1"/>
</dbReference>
<dbReference type="EMBL" id="CVRB01000001">
    <property type="protein sequence ID" value="CRK81726.1"/>
    <property type="molecule type" value="Genomic_DNA"/>
</dbReference>
<dbReference type="STRING" id="1499688.BN000_01638"/>
<dbReference type="Proteomes" id="UP000199087">
    <property type="component" value="Unassembled WGS sequence"/>
</dbReference>
<dbReference type="SUPFAM" id="SSF48452">
    <property type="entry name" value="TPR-like"/>
    <property type="match status" value="3"/>
</dbReference>
<evidence type="ECO:0000259" key="1">
    <source>
        <dbReference type="SMART" id="SM01043"/>
    </source>
</evidence>
<sequence>MMLPIIQTKLRIPVVKDDFIRRAKLTRKMKRIPDYPLTMIHSGAGYGKSTALALFMKDESIHGCWYSISSTDDDILPFLTYIIHSIRRMVPDFGKELASYIDTIDRYIRDEELSFLCSLFINEILAVHSEITLILDDFHQIEHSYMINNWMDKLLEHIPPNLHIVVSSRSRPGWKQLTKMKVCGQLLEITKEDLVLTMEEMELLLTDLYGLQMNPGHLQTIYQMTEGWIIALCMIAQQVPHKHDLSDLFEYTSTSLQDLFQYLVMEVFSKQPPMLQQFLEQTSILEEIEEEIVDEVIGIRGASGMLEQLKERNLFIQKVGGKNYRYHALFKEFLEKEFQKNNPSNYFILNERCARFYEKRQQWEEALFHYKKIKLTKSIASILQVNGISMLGSGKLESLYDQLTFIPLKEIEESYLLSYLKAEVHRFRSHYKEAEDCYNNTYLLAEKRQDNFWMSKALEGKAKIFLDTIQPQHAERLLYEAISYREKSTSSNEEKGQLYQLLSENLLNSGKSREAEKWLQKTKESNISNLDGNLEARLYLRTGRFEEAKTVLYLQKEGLKGKSLTTLPQSHRETDLLLSLIEAFTGNGLKAKELAQAAIQQGISLKAPFVEACGWIRMGHSVQILNKYDLKLAENCYQTALEIMDQIKINRGKAEPLMGLCILFGTKGDFERALEAGKKALQETEKVHDAWLSAFITLCMSITCIYNERLQKALDYLNKTKALFEQCEDSYGLMLSSFWLSYVFYLENKQDLFKQNMDTCLSITQMQNYEFFFHKRAIFSPRDLQMIVPLLLDCTKLEIQSSYAVKILQDMGITSFESHPGYSIRVQTLGQFKIWLGEKEVGEKEWQREKAKELFQLFITMNEPISKDEITQILWPNPTRKNADRDFKVALNSLQNVLEPSRKARATPFFIIREGLFYGLNSHAVFDLDTVDFQGLIQDGLHENDAEKAIPLLEKALSLYQGEYLPERRYDDWCMSKRESMQVLFLRGAEKMAQLMVRTENYDGAINWCEKIVNRDRTWEEAYRLLMYCYYRKNNRPKAIKWYQTCTKVLEEELGVSPLEPTKHMLEMIMESEKYSDLTEQP</sequence>
<evidence type="ECO:0000313" key="3">
    <source>
        <dbReference type="Proteomes" id="UP000199087"/>
    </source>
</evidence>
<dbReference type="OrthoDB" id="1137593at2"/>
<evidence type="ECO:0000313" key="2">
    <source>
        <dbReference type="EMBL" id="CRK81726.1"/>
    </source>
</evidence>
<dbReference type="Gene3D" id="3.40.50.300">
    <property type="entry name" value="P-loop containing nucleotide triphosphate hydrolases"/>
    <property type="match status" value="1"/>
</dbReference>
<dbReference type="InterPro" id="IPR051677">
    <property type="entry name" value="AfsR-DnrI-RedD_regulator"/>
</dbReference>
<dbReference type="PANTHER" id="PTHR35807">
    <property type="entry name" value="TRANSCRIPTIONAL REGULATOR REDD-RELATED"/>
    <property type="match status" value="1"/>
</dbReference>
<dbReference type="InterPro" id="IPR036388">
    <property type="entry name" value="WH-like_DNA-bd_sf"/>
</dbReference>
<dbReference type="SUPFAM" id="SSF52540">
    <property type="entry name" value="P-loop containing nucleoside triphosphate hydrolases"/>
    <property type="match status" value="1"/>
</dbReference>
<reference evidence="3" key="1">
    <citation type="submission" date="2015-05" db="EMBL/GenBank/DDBJ databases">
        <authorList>
            <person name="Urmite Genomes"/>
        </authorList>
    </citation>
    <scope>NUCLEOTIDE SEQUENCE [LARGE SCALE GENOMIC DNA]</scope>
    <source>
        <strain evidence="3">LF1</strain>
    </source>
</reference>
<dbReference type="SMART" id="SM00028">
    <property type="entry name" value="TPR"/>
    <property type="match status" value="5"/>
</dbReference>
<dbReference type="AlphaFoldDB" id="A0A0U1NUM3"/>
<protein>
    <submittedName>
        <fullName evidence="2">Response regulator receiver and SARP domain-containing protein</fullName>
    </submittedName>
</protein>
<dbReference type="SMART" id="SM01043">
    <property type="entry name" value="BTAD"/>
    <property type="match status" value="1"/>
</dbReference>
<dbReference type="PANTHER" id="PTHR35807:SF2">
    <property type="entry name" value="TRANSCRIPTIONAL ACTIVATOR DOMAIN"/>
    <property type="match status" value="1"/>
</dbReference>
<dbReference type="InterPro" id="IPR019734">
    <property type="entry name" value="TPR_rpt"/>
</dbReference>
<dbReference type="Pfam" id="PF25873">
    <property type="entry name" value="WHD_MalT"/>
    <property type="match status" value="1"/>
</dbReference>
<accession>A0A0U1NUM3</accession>
<proteinExistence type="predicted"/>
<dbReference type="Gene3D" id="1.10.10.10">
    <property type="entry name" value="Winged helix-like DNA-binding domain superfamily/Winged helix DNA-binding domain"/>
    <property type="match status" value="1"/>
</dbReference>
<feature type="domain" description="Bacterial transcriptional activator" evidence="1">
    <location>
        <begin position="928"/>
        <end position="1070"/>
    </location>
</feature>
<gene>
    <name evidence="2" type="ORF">BN000_01638</name>
</gene>
<name>A0A0U1NUM3_9BACI</name>
<dbReference type="InterPro" id="IPR059106">
    <property type="entry name" value="WHD_MalT"/>
</dbReference>
<keyword evidence="3" id="KW-1185">Reference proteome</keyword>
<dbReference type="InterPro" id="IPR005158">
    <property type="entry name" value="BTAD"/>
</dbReference>
<dbReference type="Gene3D" id="1.25.40.10">
    <property type="entry name" value="Tetratricopeptide repeat domain"/>
    <property type="match status" value="3"/>
</dbReference>